<dbReference type="STRING" id="563192.HMPREF0179_00948"/>
<feature type="transmembrane region" description="Helical" evidence="10">
    <location>
        <begin position="72"/>
        <end position="90"/>
    </location>
</feature>
<name>E5Y437_BILW3</name>
<keyword evidence="13" id="KW-1185">Reference proteome</keyword>
<dbReference type="Proteomes" id="UP000006034">
    <property type="component" value="Unassembled WGS sequence"/>
</dbReference>
<protein>
    <recommendedName>
        <fullName evidence="11">Tripartite ATP-independent periplasmic transporters DctQ component domain-containing protein</fullName>
    </recommendedName>
</protein>
<evidence type="ECO:0000256" key="4">
    <source>
        <dbReference type="ARBA" id="ARBA00022519"/>
    </source>
</evidence>
<dbReference type="GO" id="GO:0015740">
    <property type="term" value="P:C4-dicarboxylate transport"/>
    <property type="evidence" value="ECO:0007669"/>
    <property type="project" value="TreeGrafter"/>
</dbReference>
<dbReference type="OrthoDB" id="9791324at2"/>
<dbReference type="InterPro" id="IPR055348">
    <property type="entry name" value="DctQ"/>
</dbReference>
<evidence type="ECO:0000256" key="1">
    <source>
        <dbReference type="ARBA" id="ARBA00004429"/>
    </source>
</evidence>
<evidence type="ECO:0000256" key="5">
    <source>
        <dbReference type="ARBA" id="ARBA00022692"/>
    </source>
</evidence>
<comment type="similarity">
    <text evidence="8">Belongs to the TRAP transporter small permease family.</text>
</comment>
<keyword evidence="3" id="KW-1003">Cell membrane</keyword>
<gene>
    <name evidence="12" type="ORF">HMPREF0179_00948</name>
</gene>
<dbReference type="HOGENOM" id="CLU_086356_9_4_7"/>
<dbReference type="RefSeq" id="WP_005025568.1">
    <property type="nucleotide sequence ID" value="NZ_KE150238.1"/>
</dbReference>
<sequence>MSSENKPVMPPERIEETETEEEIRREEAAKGKGERAFEVFCAAIFLGMIGLVFFNAFLRYVFRSSFAPSEEWARFLFIYITFIGGIEAFYRHKHIAVDMFVNMISGASRKAVDIVASLFMLAALVLLLFGGISVVLQTLDTYSVATDVNMAFINGTLPVMAFAAIIIHLRDIVRLIRTPAGEFNTAPKTE</sequence>
<reference evidence="12 13" key="1">
    <citation type="submission" date="2010-10" db="EMBL/GenBank/DDBJ databases">
        <authorList>
            <consortium name="The Broad Institute Genome Sequencing Platform"/>
            <person name="Ward D."/>
            <person name="Earl A."/>
            <person name="Feldgarden M."/>
            <person name="Young S.K."/>
            <person name="Gargeya S."/>
            <person name="Zeng Q."/>
            <person name="Alvarado L."/>
            <person name="Berlin A."/>
            <person name="Bochicchio J."/>
            <person name="Chapman S.B."/>
            <person name="Chen Z."/>
            <person name="Freedman E."/>
            <person name="Gellesch M."/>
            <person name="Goldberg J."/>
            <person name="Griggs A."/>
            <person name="Gujja S."/>
            <person name="Heilman E."/>
            <person name="Heiman D."/>
            <person name="Howarth C."/>
            <person name="Mehta T."/>
            <person name="Neiman D."/>
            <person name="Pearson M."/>
            <person name="Roberts A."/>
            <person name="Saif S."/>
            <person name="Shea T."/>
            <person name="Shenoy N."/>
            <person name="Sisk P."/>
            <person name="Stolte C."/>
            <person name="Sykes S."/>
            <person name="White J."/>
            <person name="Yandava C."/>
            <person name="Allen-Vercoe E."/>
            <person name="Sibley C."/>
            <person name="Ambrose C.E."/>
            <person name="Strauss J."/>
            <person name="Daigneault M."/>
            <person name="Haas B."/>
            <person name="Nusbaum C."/>
            <person name="Birren B."/>
        </authorList>
    </citation>
    <scope>NUCLEOTIDE SEQUENCE [LARGE SCALE GENOMIC DNA]</scope>
    <source>
        <strain evidence="12 13">3_1_6</strain>
    </source>
</reference>
<keyword evidence="5 10" id="KW-0812">Transmembrane</keyword>
<keyword evidence="4" id="KW-0997">Cell inner membrane</keyword>
<accession>E5Y437</accession>
<comment type="subcellular location">
    <subcellularLocation>
        <location evidence="1">Cell inner membrane</location>
        <topology evidence="1">Multi-pass membrane protein</topology>
    </subcellularLocation>
</comment>
<keyword evidence="2" id="KW-0813">Transport</keyword>
<organism evidence="12 13">
    <name type="scientific">Bilophila wadsworthia (strain 3_1_6)</name>
    <dbReference type="NCBI Taxonomy" id="563192"/>
    <lineage>
        <taxon>Bacteria</taxon>
        <taxon>Pseudomonadati</taxon>
        <taxon>Thermodesulfobacteriota</taxon>
        <taxon>Desulfovibrionia</taxon>
        <taxon>Desulfovibrionales</taxon>
        <taxon>Desulfovibrionaceae</taxon>
        <taxon>Bilophila</taxon>
    </lineage>
</organism>
<dbReference type="EMBL" id="ADCP02000001">
    <property type="protein sequence ID" value="EFV45237.1"/>
    <property type="molecule type" value="Genomic_DNA"/>
</dbReference>
<feature type="transmembrane region" description="Helical" evidence="10">
    <location>
        <begin position="39"/>
        <end position="60"/>
    </location>
</feature>
<evidence type="ECO:0000256" key="3">
    <source>
        <dbReference type="ARBA" id="ARBA00022475"/>
    </source>
</evidence>
<feature type="transmembrane region" description="Helical" evidence="10">
    <location>
        <begin position="111"/>
        <end position="136"/>
    </location>
</feature>
<dbReference type="PANTHER" id="PTHR35011:SF2">
    <property type="entry name" value="2,3-DIKETO-L-GULONATE TRAP TRANSPORTER SMALL PERMEASE PROTEIN YIAM"/>
    <property type="match status" value="1"/>
</dbReference>
<dbReference type="Pfam" id="PF04290">
    <property type="entry name" value="DctQ"/>
    <property type="match status" value="1"/>
</dbReference>
<evidence type="ECO:0000313" key="13">
    <source>
        <dbReference type="Proteomes" id="UP000006034"/>
    </source>
</evidence>
<reference evidence="12 13" key="2">
    <citation type="submission" date="2013-04" db="EMBL/GenBank/DDBJ databases">
        <title>The Genome Sequence of Bilophila wadsworthia 3_1_6.</title>
        <authorList>
            <consortium name="The Broad Institute Genomics Platform"/>
            <person name="Earl A."/>
            <person name="Ward D."/>
            <person name="Feldgarden M."/>
            <person name="Gevers D."/>
            <person name="Sibley C."/>
            <person name="Strauss J."/>
            <person name="Allen-Vercoe E."/>
            <person name="Walker B."/>
            <person name="Young S."/>
            <person name="Zeng Q."/>
            <person name="Gargeya S."/>
            <person name="Fitzgerald M."/>
            <person name="Haas B."/>
            <person name="Abouelleil A."/>
            <person name="Allen A.W."/>
            <person name="Alvarado L."/>
            <person name="Arachchi H.M."/>
            <person name="Berlin A.M."/>
            <person name="Chapman S.B."/>
            <person name="Gainer-Dewar J."/>
            <person name="Goldberg J."/>
            <person name="Griggs A."/>
            <person name="Gujja S."/>
            <person name="Hansen M."/>
            <person name="Howarth C."/>
            <person name="Imamovic A."/>
            <person name="Ireland A."/>
            <person name="Larimer J."/>
            <person name="McCowan C."/>
            <person name="Murphy C."/>
            <person name="Pearson M."/>
            <person name="Poon T.W."/>
            <person name="Priest M."/>
            <person name="Roberts A."/>
            <person name="Saif S."/>
            <person name="Shea T."/>
            <person name="Sisk P."/>
            <person name="Sykes S."/>
            <person name="Wortman J."/>
            <person name="Nusbaum C."/>
            <person name="Birren B."/>
        </authorList>
    </citation>
    <scope>NUCLEOTIDE SEQUENCE [LARGE SCALE GENOMIC DNA]</scope>
    <source>
        <strain evidence="12 13">3_1_6</strain>
    </source>
</reference>
<keyword evidence="6 10" id="KW-1133">Transmembrane helix</keyword>
<dbReference type="PANTHER" id="PTHR35011">
    <property type="entry name" value="2,3-DIKETO-L-GULONATE TRAP TRANSPORTER SMALL PERMEASE PROTEIN YIAM"/>
    <property type="match status" value="1"/>
</dbReference>
<evidence type="ECO:0000256" key="8">
    <source>
        <dbReference type="ARBA" id="ARBA00038436"/>
    </source>
</evidence>
<dbReference type="GO" id="GO:0005886">
    <property type="term" value="C:plasma membrane"/>
    <property type="evidence" value="ECO:0007669"/>
    <property type="project" value="UniProtKB-SubCell"/>
</dbReference>
<keyword evidence="7 10" id="KW-0472">Membrane</keyword>
<comment type="caution">
    <text evidence="12">The sequence shown here is derived from an EMBL/GenBank/DDBJ whole genome shotgun (WGS) entry which is preliminary data.</text>
</comment>
<evidence type="ECO:0000256" key="6">
    <source>
        <dbReference type="ARBA" id="ARBA00022989"/>
    </source>
</evidence>
<feature type="compositionally biased region" description="Basic and acidic residues" evidence="9">
    <location>
        <begin position="12"/>
        <end position="22"/>
    </location>
</feature>
<dbReference type="AlphaFoldDB" id="E5Y437"/>
<dbReference type="GeneID" id="78086083"/>
<evidence type="ECO:0000256" key="9">
    <source>
        <dbReference type="SAM" id="MobiDB-lite"/>
    </source>
</evidence>
<feature type="transmembrane region" description="Helical" evidence="10">
    <location>
        <begin position="148"/>
        <end position="169"/>
    </location>
</feature>
<dbReference type="GO" id="GO:0022857">
    <property type="term" value="F:transmembrane transporter activity"/>
    <property type="evidence" value="ECO:0007669"/>
    <property type="project" value="TreeGrafter"/>
</dbReference>
<dbReference type="eggNOG" id="COG3090">
    <property type="taxonomic scope" value="Bacteria"/>
</dbReference>
<evidence type="ECO:0000256" key="7">
    <source>
        <dbReference type="ARBA" id="ARBA00023136"/>
    </source>
</evidence>
<feature type="domain" description="Tripartite ATP-independent periplasmic transporters DctQ component" evidence="11">
    <location>
        <begin position="48"/>
        <end position="177"/>
    </location>
</feature>
<feature type="region of interest" description="Disordered" evidence="9">
    <location>
        <begin position="1"/>
        <end position="22"/>
    </location>
</feature>
<evidence type="ECO:0000256" key="2">
    <source>
        <dbReference type="ARBA" id="ARBA00022448"/>
    </source>
</evidence>
<evidence type="ECO:0000259" key="11">
    <source>
        <dbReference type="Pfam" id="PF04290"/>
    </source>
</evidence>
<proteinExistence type="inferred from homology"/>
<evidence type="ECO:0000256" key="10">
    <source>
        <dbReference type="SAM" id="Phobius"/>
    </source>
</evidence>
<dbReference type="InterPro" id="IPR007387">
    <property type="entry name" value="TRAP_DctQ"/>
</dbReference>
<evidence type="ECO:0000313" key="12">
    <source>
        <dbReference type="EMBL" id="EFV45237.1"/>
    </source>
</evidence>